<comment type="caution">
    <text evidence="5">The sequence shown here is derived from an EMBL/GenBank/DDBJ whole genome shotgun (WGS) entry which is preliminary data.</text>
</comment>
<dbReference type="Gene3D" id="1.10.10.10">
    <property type="entry name" value="Winged helix-like DNA-binding domain superfamily/Winged helix DNA-binding domain"/>
    <property type="match status" value="1"/>
</dbReference>
<feature type="domain" description="HTH luxR-type" evidence="3">
    <location>
        <begin position="127"/>
        <end position="192"/>
    </location>
</feature>
<dbReference type="InterPro" id="IPR000792">
    <property type="entry name" value="Tscrpt_reg_LuxR_C"/>
</dbReference>
<keyword evidence="6" id="KW-1185">Reference proteome</keyword>
<evidence type="ECO:0000256" key="2">
    <source>
        <dbReference type="PROSITE-ProRule" id="PRU00169"/>
    </source>
</evidence>
<dbReference type="CDD" id="cd06170">
    <property type="entry name" value="LuxR_C_like"/>
    <property type="match status" value="1"/>
</dbReference>
<proteinExistence type="predicted"/>
<dbReference type="InterPro" id="IPR016032">
    <property type="entry name" value="Sig_transdc_resp-reg_C-effctor"/>
</dbReference>
<evidence type="ECO:0000313" key="6">
    <source>
        <dbReference type="Proteomes" id="UP001523216"/>
    </source>
</evidence>
<dbReference type="SMART" id="SM00421">
    <property type="entry name" value="HTH_LUXR"/>
    <property type="match status" value="1"/>
</dbReference>
<accession>A0ABT0Y4F2</accession>
<dbReference type="PANTHER" id="PTHR43214">
    <property type="entry name" value="TWO-COMPONENT RESPONSE REGULATOR"/>
    <property type="match status" value="1"/>
</dbReference>
<dbReference type="InterPro" id="IPR039420">
    <property type="entry name" value="WalR-like"/>
</dbReference>
<dbReference type="PROSITE" id="PS50043">
    <property type="entry name" value="HTH_LUXR_2"/>
    <property type="match status" value="1"/>
</dbReference>
<organism evidence="5 6">
    <name type="scientific">Paractinoplanes hotanensis</name>
    <dbReference type="NCBI Taxonomy" id="2906497"/>
    <lineage>
        <taxon>Bacteria</taxon>
        <taxon>Bacillati</taxon>
        <taxon>Actinomycetota</taxon>
        <taxon>Actinomycetes</taxon>
        <taxon>Micromonosporales</taxon>
        <taxon>Micromonosporaceae</taxon>
        <taxon>Paractinoplanes</taxon>
    </lineage>
</organism>
<dbReference type="InterPro" id="IPR011006">
    <property type="entry name" value="CheY-like_superfamily"/>
</dbReference>
<name>A0ABT0Y4F2_9ACTN</name>
<dbReference type="PRINTS" id="PR00038">
    <property type="entry name" value="HTHLUXR"/>
</dbReference>
<dbReference type="InterPro" id="IPR001789">
    <property type="entry name" value="Sig_transdc_resp-reg_receiver"/>
</dbReference>
<dbReference type="Proteomes" id="UP001523216">
    <property type="component" value="Unassembled WGS sequence"/>
</dbReference>
<protein>
    <submittedName>
        <fullName evidence="5">Response regulator transcription factor</fullName>
    </submittedName>
</protein>
<feature type="domain" description="Response regulatory" evidence="4">
    <location>
        <begin position="1"/>
        <end position="94"/>
    </location>
</feature>
<dbReference type="RefSeq" id="WP_251800874.1">
    <property type="nucleotide sequence ID" value="NZ_JAMQOL010000037.1"/>
</dbReference>
<dbReference type="Gene3D" id="3.40.50.2300">
    <property type="match status" value="1"/>
</dbReference>
<evidence type="ECO:0000256" key="1">
    <source>
        <dbReference type="ARBA" id="ARBA00023125"/>
    </source>
</evidence>
<evidence type="ECO:0000313" key="5">
    <source>
        <dbReference type="EMBL" id="MCM4080911.1"/>
    </source>
</evidence>
<dbReference type="SUPFAM" id="SSF52172">
    <property type="entry name" value="CheY-like"/>
    <property type="match status" value="1"/>
</dbReference>
<dbReference type="EMBL" id="JAMQOL010000037">
    <property type="protein sequence ID" value="MCM4080911.1"/>
    <property type="molecule type" value="Genomic_DNA"/>
</dbReference>
<dbReference type="Pfam" id="PF00196">
    <property type="entry name" value="GerE"/>
    <property type="match status" value="1"/>
</dbReference>
<evidence type="ECO:0000259" key="4">
    <source>
        <dbReference type="PROSITE" id="PS50110"/>
    </source>
</evidence>
<gene>
    <name evidence="5" type="ORF">LXN57_25375</name>
</gene>
<evidence type="ECO:0000259" key="3">
    <source>
        <dbReference type="PROSITE" id="PS50043"/>
    </source>
</evidence>
<dbReference type="PROSITE" id="PS50110">
    <property type="entry name" value="RESPONSE_REGULATORY"/>
    <property type="match status" value="1"/>
</dbReference>
<reference evidence="5 6" key="1">
    <citation type="submission" date="2022-06" db="EMBL/GenBank/DDBJ databases">
        <title>Actinoplanes abujensis sp. nov., isolated from Nigerian arid soil.</title>
        <authorList>
            <person name="Ding P."/>
        </authorList>
    </citation>
    <scope>NUCLEOTIDE SEQUENCE [LARGE SCALE GENOMIC DNA]</scope>
    <source>
        <strain evidence="6">TRM88002</strain>
    </source>
</reference>
<dbReference type="InterPro" id="IPR036388">
    <property type="entry name" value="WH-like_DNA-bd_sf"/>
</dbReference>
<keyword evidence="1" id="KW-0238">DNA-binding</keyword>
<sequence length="219" mass="23038">MLKDAASLELAGVFAAFADPLLLAYPQDALIAVGDPFAQPVRRPLLLPENLPVVIMSNSTDPDDVRAALRAGARGYLSKGASVTSLVQAIGAVAAGDFYLGSNLCPVLASDRSPAEQPGDGSARTVGDVSAQVLTPREREVLTLVAQGLTHKQIGQQLGLSKPTVDTYLHRVRRKVRAPNKAGLTRAAMELRLIPGSRTVAVDDARMTATVSQETTTGM</sequence>
<comment type="caution">
    <text evidence="2">Lacks conserved residue(s) required for the propagation of feature annotation.</text>
</comment>
<dbReference type="SUPFAM" id="SSF46894">
    <property type="entry name" value="C-terminal effector domain of the bipartite response regulators"/>
    <property type="match status" value="1"/>
</dbReference>